<dbReference type="PANTHER" id="PTHR44858:SF1">
    <property type="entry name" value="UDP-N-ACETYLGLUCOSAMINE--PEPTIDE N-ACETYLGLUCOSAMINYLTRANSFERASE SPINDLY-RELATED"/>
    <property type="match status" value="1"/>
</dbReference>
<sequence>MTETTAHKSAAQLLQQGLFHHRQGQIGLAMERYTEVLKNDPDNGEALYYVAVVCCQEGQYTQGAELARKAIANGLNTAKVHNLLGQALDRLGEPLEAIKSFDKAIAVDPDFADAHGNRANILVEAGLAEEALKSFARALALNPNSPSDLVNRGAFLQDLGRHEEALADYDKALTVAPGAPNILVNKANALSMLGRFAEAEAVYDAVLKAQPKNALAMAHRGLAIKHQGRYAEALAALEQSIALEPADANTAVALGHLLMLLGDWRKGFPYYEQRVDMVQPPYAPIAEPKWQGEPPRDFRLVLVCEQGLGDNVQMARYASLLAGRGYPVWLLTREALAPLMRTLPGVERVITSADELKSDPRRVLWAPLMSLPRLLHLTPNAVPAQEPYLHAEPERVARWAEKLKTTGDDKALKVGIVWQGVTAGSAAPLAALAPLAGIDGVRLISLQKQPDPSIAQVPFASKIERVLDETDLGAEGLLETAALMANLDVVVSIDSMPAHLAGALGKRVLLALPYVPDWRWLLDRADTPWYPGTTIFRQGADRQWQPVFAAIAARLQDSVTR</sequence>
<keyword evidence="5" id="KW-1185">Reference proteome</keyword>
<dbReference type="InterPro" id="IPR011990">
    <property type="entry name" value="TPR-like_helical_dom_sf"/>
</dbReference>
<dbReference type="Proteomes" id="UP000254889">
    <property type="component" value="Chromosome"/>
</dbReference>
<keyword evidence="2 3" id="KW-0802">TPR repeat</keyword>
<proteinExistence type="predicted"/>
<dbReference type="InterPro" id="IPR019734">
    <property type="entry name" value="TPR_rpt"/>
</dbReference>
<accession>A0A345ZRS2</accession>
<protein>
    <submittedName>
        <fullName evidence="4">Tetratricopeptide repeat protein</fullName>
    </submittedName>
</protein>
<dbReference type="PROSITE" id="PS50005">
    <property type="entry name" value="TPR"/>
    <property type="match status" value="5"/>
</dbReference>
<dbReference type="Pfam" id="PF13432">
    <property type="entry name" value="TPR_16"/>
    <property type="match status" value="2"/>
</dbReference>
<organism evidence="4 5">
    <name type="scientific">Pseudolabrys taiwanensis</name>
    <dbReference type="NCBI Taxonomy" id="331696"/>
    <lineage>
        <taxon>Bacteria</taxon>
        <taxon>Pseudomonadati</taxon>
        <taxon>Pseudomonadota</taxon>
        <taxon>Alphaproteobacteria</taxon>
        <taxon>Hyphomicrobiales</taxon>
        <taxon>Xanthobacteraceae</taxon>
        <taxon>Pseudolabrys</taxon>
    </lineage>
</organism>
<dbReference type="InterPro" id="IPR002201">
    <property type="entry name" value="Glyco_trans_9"/>
</dbReference>
<evidence type="ECO:0000256" key="2">
    <source>
        <dbReference type="ARBA" id="ARBA00022803"/>
    </source>
</evidence>
<feature type="repeat" description="TPR" evidence="3">
    <location>
        <begin position="10"/>
        <end position="43"/>
    </location>
</feature>
<dbReference type="SUPFAM" id="SSF53756">
    <property type="entry name" value="UDP-Glycosyltransferase/glycogen phosphorylase"/>
    <property type="match status" value="1"/>
</dbReference>
<dbReference type="EMBL" id="CP031417">
    <property type="protein sequence ID" value="AXK79619.1"/>
    <property type="molecule type" value="Genomic_DNA"/>
</dbReference>
<dbReference type="SMART" id="SM00028">
    <property type="entry name" value="TPR"/>
    <property type="match status" value="8"/>
</dbReference>
<feature type="repeat" description="TPR" evidence="3">
    <location>
        <begin position="78"/>
        <end position="111"/>
    </location>
</feature>
<dbReference type="InterPro" id="IPR050498">
    <property type="entry name" value="Ycf3"/>
</dbReference>
<dbReference type="AlphaFoldDB" id="A0A345ZRS2"/>
<evidence type="ECO:0000313" key="4">
    <source>
        <dbReference type="EMBL" id="AXK79619.1"/>
    </source>
</evidence>
<evidence type="ECO:0000313" key="5">
    <source>
        <dbReference type="Proteomes" id="UP000254889"/>
    </source>
</evidence>
<dbReference type="OrthoDB" id="6193797at2"/>
<dbReference type="PANTHER" id="PTHR44858">
    <property type="entry name" value="TETRATRICOPEPTIDE REPEAT PROTEIN 6"/>
    <property type="match status" value="1"/>
</dbReference>
<dbReference type="GO" id="GO:0016757">
    <property type="term" value="F:glycosyltransferase activity"/>
    <property type="evidence" value="ECO:0007669"/>
    <property type="project" value="InterPro"/>
</dbReference>
<reference evidence="4 5" key="1">
    <citation type="submission" date="2018-07" db="EMBL/GenBank/DDBJ databases">
        <authorList>
            <person name="Quirk P.G."/>
            <person name="Krulwich T.A."/>
        </authorList>
    </citation>
    <scope>NUCLEOTIDE SEQUENCE [LARGE SCALE GENOMIC DNA]</scope>
    <source>
        <strain evidence="4 5">CC-BB4</strain>
    </source>
</reference>
<feature type="repeat" description="TPR" evidence="3">
    <location>
        <begin position="214"/>
        <end position="247"/>
    </location>
</feature>
<dbReference type="RefSeq" id="WP_115688489.1">
    <property type="nucleotide sequence ID" value="NZ_CP031417.1"/>
</dbReference>
<keyword evidence="1" id="KW-0677">Repeat</keyword>
<dbReference type="SUPFAM" id="SSF48452">
    <property type="entry name" value="TPR-like"/>
    <property type="match status" value="2"/>
</dbReference>
<dbReference type="Pfam" id="PF14559">
    <property type="entry name" value="TPR_19"/>
    <property type="match status" value="1"/>
</dbReference>
<gene>
    <name evidence="4" type="ORF">DW352_03245</name>
</gene>
<evidence type="ECO:0000256" key="1">
    <source>
        <dbReference type="ARBA" id="ARBA00022737"/>
    </source>
</evidence>
<dbReference type="Gene3D" id="3.40.50.2000">
    <property type="entry name" value="Glycogen Phosphorylase B"/>
    <property type="match status" value="1"/>
</dbReference>
<dbReference type="Gene3D" id="1.25.40.10">
    <property type="entry name" value="Tetratricopeptide repeat domain"/>
    <property type="match status" value="3"/>
</dbReference>
<dbReference type="Pfam" id="PF01075">
    <property type="entry name" value="Glyco_transf_9"/>
    <property type="match status" value="1"/>
</dbReference>
<feature type="repeat" description="TPR" evidence="3">
    <location>
        <begin position="146"/>
        <end position="179"/>
    </location>
</feature>
<feature type="repeat" description="TPR" evidence="3">
    <location>
        <begin position="112"/>
        <end position="145"/>
    </location>
</feature>
<evidence type="ECO:0000256" key="3">
    <source>
        <dbReference type="PROSITE-ProRule" id="PRU00339"/>
    </source>
</evidence>
<dbReference type="KEGG" id="ptaw:DW352_03245"/>
<name>A0A345ZRS2_9HYPH</name>